<proteinExistence type="predicted"/>
<dbReference type="Proteomes" id="UP000828048">
    <property type="component" value="Chromosome 4"/>
</dbReference>
<protein>
    <submittedName>
        <fullName evidence="1">Uncharacterized protein</fullName>
    </submittedName>
</protein>
<evidence type="ECO:0000313" key="2">
    <source>
        <dbReference type="Proteomes" id="UP000828048"/>
    </source>
</evidence>
<organism evidence="1 2">
    <name type="scientific">Vaccinium darrowii</name>
    <dbReference type="NCBI Taxonomy" id="229202"/>
    <lineage>
        <taxon>Eukaryota</taxon>
        <taxon>Viridiplantae</taxon>
        <taxon>Streptophyta</taxon>
        <taxon>Embryophyta</taxon>
        <taxon>Tracheophyta</taxon>
        <taxon>Spermatophyta</taxon>
        <taxon>Magnoliopsida</taxon>
        <taxon>eudicotyledons</taxon>
        <taxon>Gunneridae</taxon>
        <taxon>Pentapetalae</taxon>
        <taxon>asterids</taxon>
        <taxon>Ericales</taxon>
        <taxon>Ericaceae</taxon>
        <taxon>Vaccinioideae</taxon>
        <taxon>Vaccinieae</taxon>
        <taxon>Vaccinium</taxon>
    </lineage>
</organism>
<comment type="caution">
    <text evidence="1">The sequence shown here is derived from an EMBL/GenBank/DDBJ whole genome shotgun (WGS) entry which is preliminary data.</text>
</comment>
<evidence type="ECO:0000313" key="1">
    <source>
        <dbReference type="EMBL" id="KAH7860138.1"/>
    </source>
</evidence>
<sequence>MPPSPILLLLLLAAYAGGGINADPTPTEPPDPRSKSLILVKVWSSIIFFVATFLARVLPHLLKRNERLIQVGAQFAGGVFLGTALLQFLSDSDQAFEHLKAKHKYYYYPFAFLLASVGYLLTFLIDCIVLWVHRKQRRSSDGVTVRLPGAIQQRKSISSIGTSQSQIPVDDATDQFTKALFVKAISFIDSVLLIILFCFQSVFQGISIGVMTTQNRVWRALWTVTLHKVFVAIAMGLSFLRTIPEPPLLSCIAYAFALAISCPVGVAIGIVIDAMSQGIALDWIYAVFMGLASGVLVYVSVNHILSEGYLPPGRVSVDAPHHKFLAVLLGFAPVAVVMIWDTSNRVYGGGIVETASLCVYCFRTFVILK</sequence>
<dbReference type="EMBL" id="CM037154">
    <property type="protein sequence ID" value="KAH7860138.1"/>
    <property type="molecule type" value="Genomic_DNA"/>
</dbReference>
<gene>
    <name evidence="1" type="ORF">Vadar_009835</name>
</gene>
<name>A0ACB7Z2T5_9ERIC</name>
<reference evidence="1 2" key="1">
    <citation type="journal article" date="2021" name="Hortic Res">
        <title>High-quality reference genome and annotation aids understanding of berry development for evergreen blueberry (Vaccinium darrowii).</title>
        <authorList>
            <person name="Yu J."/>
            <person name="Hulse-Kemp A.M."/>
            <person name="Babiker E."/>
            <person name="Staton M."/>
        </authorList>
    </citation>
    <scope>NUCLEOTIDE SEQUENCE [LARGE SCALE GENOMIC DNA]</scope>
    <source>
        <strain evidence="2">cv. NJ 8807/NJ 8810</strain>
        <tissue evidence="1">Young leaf</tissue>
    </source>
</reference>
<keyword evidence="2" id="KW-1185">Reference proteome</keyword>
<accession>A0ACB7Z2T5</accession>